<protein>
    <submittedName>
        <fullName evidence="8">Gamma tubulin complex component C-terminal</fullName>
    </submittedName>
</protein>
<dbReference type="GO" id="GO:0051225">
    <property type="term" value="P:spindle assembly"/>
    <property type="evidence" value="ECO:0007669"/>
    <property type="project" value="TreeGrafter"/>
</dbReference>
<feature type="compositionally biased region" description="Polar residues" evidence="6">
    <location>
        <begin position="1066"/>
        <end position="1088"/>
    </location>
</feature>
<evidence type="ECO:0000259" key="7">
    <source>
        <dbReference type="Pfam" id="PF04130"/>
    </source>
</evidence>
<evidence type="ECO:0000256" key="5">
    <source>
        <dbReference type="ARBA" id="ARBA00023212"/>
    </source>
</evidence>
<evidence type="ECO:0000256" key="1">
    <source>
        <dbReference type="ARBA" id="ARBA00004245"/>
    </source>
</evidence>
<dbReference type="GO" id="GO:0000922">
    <property type="term" value="C:spindle pole"/>
    <property type="evidence" value="ECO:0007669"/>
    <property type="project" value="InterPro"/>
</dbReference>
<dbReference type="GO" id="GO:0051321">
    <property type="term" value="P:meiotic cell cycle"/>
    <property type="evidence" value="ECO:0007669"/>
    <property type="project" value="TreeGrafter"/>
</dbReference>
<accession>A0A833VW08</accession>
<keyword evidence="5" id="KW-0206">Cytoskeleton</keyword>
<dbReference type="InterPro" id="IPR007259">
    <property type="entry name" value="GCP"/>
</dbReference>
<name>A0A833VW08_PHYIN</name>
<dbReference type="AlphaFoldDB" id="A0A833VW08"/>
<dbReference type="GO" id="GO:0031122">
    <property type="term" value="P:cytoplasmic microtubule organization"/>
    <property type="evidence" value="ECO:0007669"/>
    <property type="project" value="TreeGrafter"/>
</dbReference>
<comment type="similarity">
    <text evidence="2">Belongs to the TUBGCP family.</text>
</comment>
<gene>
    <name evidence="8" type="ORF">GN244_ATG17016</name>
</gene>
<comment type="subcellular location">
    <subcellularLocation>
        <location evidence="1">Cytoplasm</location>
        <location evidence="1">Cytoskeleton</location>
    </subcellularLocation>
</comment>
<dbReference type="InterPro" id="IPR042241">
    <property type="entry name" value="GCP_C_sf"/>
</dbReference>
<evidence type="ECO:0000313" key="9">
    <source>
        <dbReference type="Proteomes" id="UP000602510"/>
    </source>
</evidence>
<feature type="compositionally biased region" description="Acidic residues" evidence="6">
    <location>
        <begin position="167"/>
        <end position="176"/>
    </location>
</feature>
<keyword evidence="4" id="KW-0493">Microtubule</keyword>
<feature type="domain" description="Gamma tubulin complex component C-terminal" evidence="7">
    <location>
        <begin position="733"/>
        <end position="1064"/>
    </location>
</feature>
<evidence type="ECO:0000313" key="8">
    <source>
        <dbReference type="EMBL" id="KAF4031144.1"/>
    </source>
</evidence>
<dbReference type="Gene3D" id="1.20.120.1900">
    <property type="entry name" value="Gamma-tubulin complex, C-terminal domain"/>
    <property type="match status" value="1"/>
</dbReference>
<evidence type="ECO:0000256" key="6">
    <source>
        <dbReference type="SAM" id="MobiDB-lite"/>
    </source>
</evidence>
<dbReference type="EMBL" id="WSZM01000603">
    <property type="protein sequence ID" value="KAF4031144.1"/>
    <property type="molecule type" value="Genomic_DNA"/>
</dbReference>
<organism evidence="8 9">
    <name type="scientific">Phytophthora infestans</name>
    <name type="common">Potato late blight agent</name>
    <name type="synonym">Botrytis infestans</name>
    <dbReference type="NCBI Taxonomy" id="4787"/>
    <lineage>
        <taxon>Eukaryota</taxon>
        <taxon>Sar</taxon>
        <taxon>Stramenopiles</taxon>
        <taxon>Oomycota</taxon>
        <taxon>Peronosporomycetes</taxon>
        <taxon>Peronosporales</taxon>
        <taxon>Peronosporaceae</taxon>
        <taxon>Phytophthora</taxon>
    </lineage>
</organism>
<dbReference type="PANTHER" id="PTHR19302">
    <property type="entry name" value="GAMMA TUBULIN COMPLEX PROTEIN"/>
    <property type="match status" value="1"/>
</dbReference>
<feature type="region of interest" description="Disordered" evidence="6">
    <location>
        <begin position="1066"/>
        <end position="1118"/>
    </location>
</feature>
<dbReference type="GO" id="GO:0000930">
    <property type="term" value="C:gamma-tubulin complex"/>
    <property type="evidence" value="ECO:0007669"/>
    <property type="project" value="TreeGrafter"/>
</dbReference>
<dbReference type="Pfam" id="PF04130">
    <property type="entry name" value="GCP_C_terminal"/>
    <property type="match status" value="1"/>
</dbReference>
<dbReference type="GO" id="GO:0007020">
    <property type="term" value="P:microtubule nucleation"/>
    <property type="evidence" value="ECO:0007669"/>
    <property type="project" value="InterPro"/>
</dbReference>
<sequence>MAPVPAWTREWRPLARQLCAHISGNNQNHEEEQSSFSKEALFLRADRVVGQLYSHRFVDTLPQDVHAQAQALATKFRIHSLEERADKLLQLAPQCEYQVLKLLLELATSPTTATDQEVAVDQDTKSRWNTVLQQQQLKIQQEKLMQDQLVEELFQISTNDEWYQAWEDSDEDESDWDMNSADGSAVESERSVNAGHRNAKRPSEALEDEKVTRQQPGRSESSEQTLRQEIERKRMELSVEELQQDEILCRYYPEVSIPDMPVDDADPTCELETRKLMPFTLDRPWLLCEAVVTSAESTVAINNTVPSRLIHEETVVRMIFEALHGVDSLLFEFHPVRPSPSIFSFDFQTKMVKRSRDSFNVAVGHLSPLALQHTLDTFTQAATELQTLRDFVGFIRRVRDLSVQHRCVTLEGLAHALSDVIRSLTDSICDVEQQTNTVTGLQKDESTPWSGITPRQPTLLGIYGGLKETFKMISWLKGILMECFSGLSDRHWHEVKRAEQAKCVLDSLYRIMEVEYVEGITADEAARNSGRLARCDVLLHLFTGALSPYLDLINRMVFERGHFETIPLDGELFFASTSAGASPQRESRRNRSFREGLMPLAPFQVNRSLVPTFLESTIPLMDEALASRQLKNRFLQQHTSVESVKRPEELGLSLHQSLMRELETMGCRPNRGVFSLVTRRSEEGCLSSQQVLVECVPFNRILERCLTIHLEEKCRKLNGEITDIFRDKLNYLGHVEALRMFVLMKQQDVFNVFSERLIAHMQENPISWADSEVINSFHQSAVQGVFEDNSLSSSQRQIGGRLSVRVDFNLLDSATSSARIDIATLKCMHFTFAAQQPLRVFFSASIMQKYSRLGVFLVQVKSVESALVKFKSTLRHRRSYSYIEKDMRQVLLQSADMLHYTKSLLSYLTSQVSRKGWSKYRDTLKCSRRLAEMDATHEQYLDYLLNRFFLLDKHATVIQYILTTFNHILRFVRQVDAFVSAVDRDVQKYFPAYADLDQQVGKVPSVRLLEHPDFRVLQSEMARNAKEFKRQSHFLVVMLTAMQKHGASPHVNEIVTQLNYNYFYHQQETRSRPQPQDEQPRPVQQVSQAKAPALNRSGSLRPPPAPKKFSRTRSVQMS</sequence>
<keyword evidence="3" id="KW-0963">Cytoplasm</keyword>
<evidence type="ECO:0000256" key="3">
    <source>
        <dbReference type="ARBA" id="ARBA00022490"/>
    </source>
</evidence>
<dbReference type="GO" id="GO:0005874">
    <property type="term" value="C:microtubule"/>
    <property type="evidence" value="ECO:0007669"/>
    <property type="project" value="UniProtKB-KW"/>
</dbReference>
<feature type="compositionally biased region" description="Basic and acidic residues" evidence="6">
    <location>
        <begin position="201"/>
        <end position="212"/>
    </location>
</feature>
<dbReference type="GO" id="GO:0043015">
    <property type="term" value="F:gamma-tubulin binding"/>
    <property type="evidence" value="ECO:0007669"/>
    <property type="project" value="InterPro"/>
</dbReference>
<dbReference type="PANTHER" id="PTHR19302:SF33">
    <property type="entry name" value="GAMMA-TUBULIN COMPLEX COMPONENT 5"/>
    <property type="match status" value="1"/>
</dbReference>
<dbReference type="Proteomes" id="UP000602510">
    <property type="component" value="Unassembled WGS sequence"/>
</dbReference>
<feature type="region of interest" description="Disordered" evidence="6">
    <location>
        <begin position="167"/>
        <end position="227"/>
    </location>
</feature>
<feature type="compositionally biased region" description="Polar residues" evidence="6">
    <location>
        <begin position="213"/>
        <end position="225"/>
    </location>
</feature>
<dbReference type="InterPro" id="IPR040457">
    <property type="entry name" value="GCP_C"/>
</dbReference>
<comment type="caution">
    <text evidence="8">The sequence shown here is derived from an EMBL/GenBank/DDBJ whole genome shotgun (WGS) entry which is preliminary data.</text>
</comment>
<reference evidence="8" key="1">
    <citation type="submission" date="2020-04" db="EMBL/GenBank/DDBJ databases">
        <title>Hybrid Assembly of Korean Phytophthora infestans isolates.</title>
        <authorList>
            <person name="Prokchorchik M."/>
            <person name="Lee Y."/>
            <person name="Seo J."/>
            <person name="Cho J.-H."/>
            <person name="Park Y.-E."/>
            <person name="Jang D.-C."/>
            <person name="Im J.-S."/>
            <person name="Choi J.-G."/>
            <person name="Park H.-J."/>
            <person name="Lee G.-B."/>
            <person name="Lee Y.-G."/>
            <person name="Hong S.-Y."/>
            <person name="Cho K."/>
            <person name="Sohn K.H."/>
        </authorList>
    </citation>
    <scope>NUCLEOTIDE SEQUENCE</scope>
    <source>
        <strain evidence="8">KR_1_A1</strain>
    </source>
</reference>
<evidence type="ECO:0000256" key="2">
    <source>
        <dbReference type="ARBA" id="ARBA00010337"/>
    </source>
</evidence>
<keyword evidence="9" id="KW-1185">Reference proteome</keyword>
<evidence type="ECO:0000256" key="4">
    <source>
        <dbReference type="ARBA" id="ARBA00022701"/>
    </source>
</evidence>
<proteinExistence type="inferred from homology"/>
<dbReference type="GO" id="GO:0000278">
    <property type="term" value="P:mitotic cell cycle"/>
    <property type="evidence" value="ECO:0007669"/>
    <property type="project" value="TreeGrafter"/>
</dbReference>
<dbReference type="GO" id="GO:0051011">
    <property type="term" value="F:microtubule minus-end binding"/>
    <property type="evidence" value="ECO:0007669"/>
    <property type="project" value="TreeGrafter"/>
</dbReference>